<protein>
    <submittedName>
        <fullName evidence="2">Pyridoxamine 5'-phosphate oxidase family protein</fullName>
    </submittedName>
</protein>
<reference evidence="2 3" key="1">
    <citation type="submission" date="2019-01" db="EMBL/GenBank/DDBJ databases">
        <title>Weissella sp. nov., a novel lactic acid bacterium isolated from animal feces.</title>
        <authorList>
            <person name="Wang L.-T."/>
        </authorList>
    </citation>
    <scope>NUCLEOTIDE SEQUENCE [LARGE SCALE GENOMIC DNA]</scope>
    <source>
        <strain evidence="2 3">8H-2</strain>
    </source>
</reference>
<evidence type="ECO:0000256" key="1">
    <source>
        <dbReference type="SAM" id="Phobius"/>
    </source>
</evidence>
<dbReference type="InterPro" id="IPR012349">
    <property type="entry name" value="Split_barrel_FMN-bd"/>
</dbReference>
<organism evidence="2 3">
    <name type="scientific">Weissella muntiaci</name>
    <dbReference type="NCBI Taxonomy" id="2508881"/>
    <lineage>
        <taxon>Bacteria</taxon>
        <taxon>Bacillati</taxon>
        <taxon>Bacillota</taxon>
        <taxon>Bacilli</taxon>
        <taxon>Lactobacillales</taxon>
        <taxon>Lactobacillaceae</taxon>
        <taxon>Weissella</taxon>
    </lineage>
</organism>
<dbReference type="EMBL" id="SDGZ01000012">
    <property type="protein sequence ID" value="TYC49981.1"/>
    <property type="molecule type" value="Genomic_DNA"/>
</dbReference>
<gene>
    <name evidence="2" type="ORF">ESZ50_04115</name>
</gene>
<name>A0A6C2C7J8_9LACO</name>
<comment type="caution">
    <text evidence="2">The sequence shown here is derived from an EMBL/GenBank/DDBJ whole genome shotgun (WGS) entry which is preliminary data.</text>
</comment>
<dbReference type="Gene3D" id="2.30.110.10">
    <property type="entry name" value="Electron Transport, Fmn-binding Protein, Chain A"/>
    <property type="match status" value="1"/>
</dbReference>
<proteinExistence type="predicted"/>
<feature type="transmembrane region" description="Helical" evidence="1">
    <location>
        <begin position="36"/>
        <end position="57"/>
    </location>
</feature>
<dbReference type="AlphaFoldDB" id="A0A6C2C7J8"/>
<dbReference type="SUPFAM" id="SSF50475">
    <property type="entry name" value="FMN-binding split barrel"/>
    <property type="match status" value="1"/>
</dbReference>
<evidence type="ECO:0000313" key="3">
    <source>
        <dbReference type="Proteomes" id="UP000371977"/>
    </source>
</evidence>
<keyword evidence="1" id="KW-0812">Transmembrane</keyword>
<keyword evidence="1" id="KW-0472">Membrane</keyword>
<feature type="transmembrane region" description="Helical" evidence="1">
    <location>
        <begin position="7"/>
        <end position="24"/>
    </location>
</feature>
<dbReference type="OrthoDB" id="2242642at2"/>
<keyword evidence="3" id="KW-1185">Reference proteome</keyword>
<evidence type="ECO:0000313" key="2">
    <source>
        <dbReference type="EMBL" id="TYC49981.1"/>
    </source>
</evidence>
<sequence>MYLKRFIQLLVVFIISSILWVWLYQSNFLGNQLASFIVAMTIGYGLLVLPLVVLTLMKGRRKAESVGSYGEAGRLTKILNELPGYIVFTWQDEHANPATAIMSFVQSSRSENVFYMVTEPQSTKAHDLLRHQQQVSFTTWFNELSQGMRISSNKARVQTLQNEKAQLLVETEPNILNLHENAANMMILKMTVDSVLYEDFKGKRWTMAFK</sequence>
<accession>A0A6C2C7J8</accession>
<keyword evidence="1" id="KW-1133">Transmembrane helix</keyword>
<dbReference type="Proteomes" id="UP000371977">
    <property type="component" value="Unassembled WGS sequence"/>
</dbReference>
<dbReference type="RefSeq" id="WP_148622340.1">
    <property type="nucleotide sequence ID" value="NZ_SDGZ01000012.1"/>
</dbReference>